<evidence type="ECO:0000313" key="2">
    <source>
        <dbReference type="EMBL" id="DAD84695.1"/>
    </source>
</evidence>
<accession>A0A8S5MRG7</accession>
<reference evidence="2" key="1">
    <citation type="journal article" date="2021" name="Proc. Natl. Acad. Sci. U.S.A.">
        <title>A Catalog of Tens of Thousands of Viruses from Human Metagenomes Reveals Hidden Associations with Chronic Diseases.</title>
        <authorList>
            <person name="Tisza M.J."/>
            <person name="Buck C.B."/>
        </authorList>
    </citation>
    <scope>NUCLEOTIDE SEQUENCE</scope>
    <source>
        <strain evidence="2">CtqED62</strain>
    </source>
</reference>
<feature type="region of interest" description="Disordered" evidence="1">
    <location>
        <begin position="470"/>
        <end position="493"/>
    </location>
</feature>
<sequence>MRFMRVAWLIFYFGRAKMKTYQDLMDAIAHGQTGEFLRGAVAEHTGSREYQEAVDGMAYYNKHNITIEKFQKFVFTLSGSKTPDIWSSDYRLKSLMFRRLVTQEVGYILGNGLNMDGKEKLGRDIDNKLQTAAKLALAQGISFGYWNMDHLEVFSFADTPGNPGFVPLRDENTGELMAGIRYWFRDSGTKKIFRATLYEPDGVSEWACKDGEVPLMVGAKRGYIRRELRNDMGVVDVCDENYTRLPIAILYGNDTHESELVGLRGSIDCYDFIKSGFANQIDDTSGIYWILKNTGAMDDPDLAKFVQRMKSVRAATVDTSADTAAEAHTLDVPVEARKTMLDILRRDLYEDAQMLDVAALAGAEKTATEIAAAYQPQDNKCADFESYLIDFVRQICDVAGIPDVEPAFTWNKVINQLEDTQMVLSAAEYLDDETILRHLPWIMPEEVPEILKRKDEADLKRMGALDARFQTGGTVNTGGNPNTGTGGQEPPEG</sequence>
<dbReference type="InterPro" id="IPR021145">
    <property type="entry name" value="Portal_protein_SPP1_Gp6-like"/>
</dbReference>
<dbReference type="EMBL" id="BK014965">
    <property type="protein sequence ID" value="DAD84695.1"/>
    <property type="molecule type" value="Genomic_DNA"/>
</dbReference>
<protein>
    <submittedName>
        <fullName evidence="2">PORTAL PROTEIN</fullName>
    </submittedName>
</protein>
<dbReference type="Pfam" id="PF05133">
    <property type="entry name" value="SPP1_portal"/>
    <property type="match status" value="1"/>
</dbReference>
<name>A0A8S5MRG7_9CAUD</name>
<proteinExistence type="predicted"/>
<evidence type="ECO:0000256" key="1">
    <source>
        <dbReference type="SAM" id="MobiDB-lite"/>
    </source>
</evidence>
<organism evidence="2">
    <name type="scientific">Siphoviridae sp. ctqED62</name>
    <dbReference type="NCBI Taxonomy" id="2826468"/>
    <lineage>
        <taxon>Viruses</taxon>
        <taxon>Duplodnaviria</taxon>
        <taxon>Heunggongvirae</taxon>
        <taxon>Uroviricota</taxon>
        <taxon>Caudoviricetes</taxon>
    </lineage>
</organism>